<dbReference type="InterPro" id="IPR003812">
    <property type="entry name" value="Fido"/>
</dbReference>
<dbReference type="GO" id="GO:0005524">
    <property type="term" value="F:ATP binding"/>
    <property type="evidence" value="ECO:0007669"/>
    <property type="project" value="UniProtKB-KW"/>
</dbReference>
<dbReference type="Proteomes" id="UP000317155">
    <property type="component" value="Unassembled WGS sequence"/>
</dbReference>
<evidence type="ECO:0000256" key="2">
    <source>
        <dbReference type="PIRSR" id="PIRSR640198-2"/>
    </source>
</evidence>
<dbReference type="EMBL" id="VJVV01000004">
    <property type="protein sequence ID" value="TRO82476.1"/>
    <property type="molecule type" value="Genomic_DNA"/>
</dbReference>
<evidence type="ECO:0000313" key="5">
    <source>
        <dbReference type="Proteomes" id="UP000317155"/>
    </source>
</evidence>
<protein>
    <submittedName>
        <fullName evidence="4">Fic family protein</fullName>
    </submittedName>
</protein>
<feature type="domain" description="Fido" evidence="3">
    <location>
        <begin position="108"/>
        <end position="277"/>
    </location>
</feature>
<keyword evidence="5" id="KW-1185">Reference proteome</keyword>
<dbReference type="InterPro" id="IPR036597">
    <property type="entry name" value="Fido-like_dom_sf"/>
</dbReference>
<proteinExistence type="predicted"/>
<feature type="active site" evidence="1">
    <location>
        <position position="200"/>
    </location>
</feature>
<dbReference type="PANTHER" id="PTHR13504:SF38">
    <property type="entry name" value="FIDO DOMAIN-CONTAINING PROTEIN"/>
    <property type="match status" value="1"/>
</dbReference>
<organism evidence="4 5">
    <name type="scientific">Trichloromonas acetexigens</name>
    <dbReference type="NCBI Taxonomy" id="38815"/>
    <lineage>
        <taxon>Bacteria</taxon>
        <taxon>Pseudomonadati</taxon>
        <taxon>Thermodesulfobacteriota</taxon>
        <taxon>Desulfuromonadia</taxon>
        <taxon>Desulfuromonadales</taxon>
        <taxon>Trichloromonadaceae</taxon>
        <taxon>Trichloromonas</taxon>
    </lineage>
</organism>
<feature type="binding site" evidence="2">
    <location>
        <begin position="204"/>
        <end position="211"/>
    </location>
    <ligand>
        <name>ATP</name>
        <dbReference type="ChEBI" id="CHEBI:30616"/>
    </ligand>
</feature>
<reference evidence="4 5" key="1">
    <citation type="submission" date="2019-07" db="EMBL/GenBank/DDBJ databases">
        <title>Insights of Desulfuromonas acetexigens electromicrobiology.</title>
        <authorList>
            <person name="Katuri K."/>
            <person name="Sapireddy V."/>
            <person name="Shaw D.R."/>
            <person name="Saikaly P."/>
        </authorList>
    </citation>
    <scope>NUCLEOTIDE SEQUENCE [LARGE SCALE GENOMIC DNA]</scope>
    <source>
        <strain evidence="4 5">2873</strain>
    </source>
</reference>
<comment type="caution">
    <text evidence="4">The sequence shown here is derived from an EMBL/GenBank/DDBJ whole genome shotgun (WGS) entry which is preliminary data.</text>
</comment>
<accession>A0A550JGX9</accession>
<sequence>MEPMFPAAQDAGLTELAIEVIRQSAALSASLHPVSRRAVAELVRSMNSYYSNLIEGHNTHPIDIERALAKDFSHDSAKRALQMESAAHVEVQRLIEKRLAEQPDLDICAMDFLRWVHREFYARLPEEFRQVRTPAGEDKVVAPGEFRQVEVSVGRHVAPAFRSLPEFLARFQAVYANPALNTVDRVVTAAASHHRLAWIHPFLDGNGRVTRLITHAYLVKARIDGHGLWIVSRGLARNHAAYLAALAGADTHRQDDLDGRGNLSNRGLLDFCTFFLQISLDQIRFMSNLLELDGLQRRIVGYVDRQAGIGKLQPEAGFLLREALLRGKIPRGEAARVTGRPERSARRILKELLEQNLLRAETEKGPVRLAFPARVAGYYFPRLYPEGVEANEE</sequence>
<evidence type="ECO:0000256" key="1">
    <source>
        <dbReference type="PIRSR" id="PIRSR640198-1"/>
    </source>
</evidence>
<dbReference type="AlphaFoldDB" id="A0A550JGX9"/>
<gene>
    <name evidence="4" type="ORF">FL622_07825</name>
</gene>
<dbReference type="Gene3D" id="1.10.3290.10">
    <property type="entry name" value="Fido-like domain"/>
    <property type="match status" value="1"/>
</dbReference>
<dbReference type="PROSITE" id="PS51459">
    <property type="entry name" value="FIDO"/>
    <property type="match status" value="1"/>
</dbReference>
<dbReference type="SUPFAM" id="SSF140931">
    <property type="entry name" value="Fic-like"/>
    <property type="match status" value="1"/>
</dbReference>
<dbReference type="PANTHER" id="PTHR13504">
    <property type="entry name" value="FIDO DOMAIN-CONTAINING PROTEIN DDB_G0283145"/>
    <property type="match status" value="1"/>
</dbReference>
<evidence type="ECO:0000313" key="4">
    <source>
        <dbReference type="EMBL" id="TRO82476.1"/>
    </source>
</evidence>
<dbReference type="RefSeq" id="WP_092057549.1">
    <property type="nucleotide sequence ID" value="NZ_FOJJ01000034.1"/>
</dbReference>
<dbReference type="OrthoDB" id="9813719at2"/>
<dbReference type="InterPro" id="IPR040198">
    <property type="entry name" value="Fido_containing"/>
</dbReference>
<name>A0A550JGX9_9BACT</name>
<dbReference type="Pfam" id="PF02661">
    <property type="entry name" value="Fic"/>
    <property type="match status" value="1"/>
</dbReference>
<keyword evidence="2" id="KW-0067">ATP-binding</keyword>
<keyword evidence="2" id="KW-0547">Nucleotide-binding</keyword>
<evidence type="ECO:0000259" key="3">
    <source>
        <dbReference type="PROSITE" id="PS51459"/>
    </source>
</evidence>
<feature type="binding site" evidence="2">
    <location>
        <begin position="153"/>
        <end position="156"/>
    </location>
    <ligand>
        <name>ATP</name>
        <dbReference type="ChEBI" id="CHEBI:30616"/>
    </ligand>
</feature>